<keyword evidence="1" id="KW-0472">Membrane</keyword>
<organism evidence="4">
    <name type="scientific">Gongylonema pulchrum</name>
    <dbReference type="NCBI Taxonomy" id="637853"/>
    <lineage>
        <taxon>Eukaryota</taxon>
        <taxon>Metazoa</taxon>
        <taxon>Ecdysozoa</taxon>
        <taxon>Nematoda</taxon>
        <taxon>Chromadorea</taxon>
        <taxon>Rhabditida</taxon>
        <taxon>Spirurina</taxon>
        <taxon>Spiruromorpha</taxon>
        <taxon>Spiruroidea</taxon>
        <taxon>Gongylonematidae</taxon>
        <taxon>Gongylonema</taxon>
    </lineage>
</organism>
<keyword evidence="1" id="KW-1133">Transmembrane helix</keyword>
<dbReference type="Gene3D" id="1.10.287.70">
    <property type="match status" value="1"/>
</dbReference>
<sequence>MFVGELVSDDLFSDFVPQNQPYILLTLLTLLIGLILTTTCIDVVGAYYIDRLHFFGRDLDTEVQAL</sequence>
<evidence type="ECO:0000313" key="4">
    <source>
        <dbReference type="WBParaSite" id="GPUH_0000425001-mRNA-1"/>
    </source>
</evidence>
<dbReference type="SUPFAM" id="SSF81324">
    <property type="entry name" value="Voltage-gated potassium channels"/>
    <property type="match status" value="1"/>
</dbReference>
<keyword evidence="1" id="KW-0812">Transmembrane</keyword>
<accession>A0A183D6A2</accession>
<name>A0A183D6A2_9BILA</name>
<evidence type="ECO:0000256" key="1">
    <source>
        <dbReference type="SAM" id="Phobius"/>
    </source>
</evidence>
<reference evidence="2 3" key="2">
    <citation type="submission" date="2018-11" db="EMBL/GenBank/DDBJ databases">
        <authorList>
            <consortium name="Pathogen Informatics"/>
        </authorList>
    </citation>
    <scope>NUCLEOTIDE SEQUENCE [LARGE SCALE GENOMIC DNA]</scope>
</reference>
<proteinExistence type="predicted"/>
<keyword evidence="3" id="KW-1185">Reference proteome</keyword>
<gene>
    <name evidence="2" type="ORF">GPUH_LOCUS4243</name>
</gene>
<evidence type="ECO:0000313" key="3">
    <source>
        <dbReference type="Proteomes" id="UP000271098"/>
    </source>
</evidence>
<evidence type="ECO:0000313" key="2">
    <source>
        <dbReference type="EMBL" id="VDK43603.1"/>
    </source>
</evidence>
<reference evidence="4" key="1">
    <citation type="submission" date="2016-06" db="UniProtKB">
        <authorList>
            <consortium name="WormBaseParasite"/>
        </authorList>
    </citation>
    <scope>IDENTIFICATION</scope>
</reference>
<dbReference type="EMBL" id="UYRT01007830">
    <property type="protein sequence ID" value="VDK43603.1"/>
    <property type="molecule type" value="Genomic_DNA"/>
</dbReference>
<dbReference type="Proteomes" id="UP000271098">
    <property type="component" value="Unassembled WGS sequence"/>
</dbReference>
<dbReference type="WBParaSite" id="GPUH_0000425001-mRNA-1">
    <property type="protein sequence ID" value="GPUH_0000425001-mRNA-1"/>
    <property type="gene ID" value="GPUH_0000425001"/>
</dbReference>
<feature type="transmembrane region" description="Helical" evidence="1">
    <location>
        <begin position="22"/>
        <end position="49"/>
    </location>
</feature>
<dbReference type="AlphaFoldDB" id="A0A183D6A2"/>
<protein>
    <submittedName>
        <fullName evidence="4">HCO3_cotransp domain-containing protein</fullName>
    </submittedName>
</protein>